<dbReference type="SUPFAM" id="SSF47473">
    <property type="entry name" value="EF-hand"/>
    <property type="match status" value="1"/>
</dbReference>
<keyword evidence="2" id="KW-0472">Membrane</keyword>
<feature type="transmembrane region" description="Helical" evidence="2">
    <location>
        <begin position="128"/>
        <end position="153"/>
    </location>
</feature>
<keyword evidence="2" id="KW-1133">Transmembrane helix</keyword>
<evidence type="ECO:0000256" key="2">
    <source>
        <dbReference type="SAM" id="Phobius"/>
    </source>
</evidence>
<feature type="transmembrane region" description="Helical" evidence="2">
    <location>
        <begin position="88"/>
        <end position="108"/>
    </location>
</feature>
<organism evidence="3 4">
    <name type="scientific">Magallana gigas</name>
    <name type="common">Pacific oyster</name>
    <name type="synonym">Crassostrea gigas</name>
    <dbReference type="NCBI Taxonomy" id="29159"/>
    <lineage>
        <taxon>Eukaryota</taxon>
        <taxon>Metazoa</taxon>
        <taxon>Spiralia</taxon>
        <taxon>Lophotrochozoa</taxon>
        <taxon>Mollusca</taxon>
        <taxon>Bivalvia</taxon>
        <taxon>Autobranchia</taxon>
        <taxon>Pteriomorphia</taxon>
        <taxon>Ostreida</taxon>
        <taxon>Ostreoidea</taxon>
        <taxon>Ostreidae</taxon>
        <taxon>Magallana</taxon>
    </lineage>
</organism>
<dbReference type="Gene3D" id="1.10.238.10">
    <property type="entry name" value="EF-hand"/>
    <property type="match status" value="1"/>
</dbReference>
<keyword evidence="4" id="KW-1185">Reference proteome</keyword>
<keyword evidence="2" id="KW-0812">Transmembrane</keyword>
<accession>A0A8W8J4G4</accession>
<dbReference type="InterPro" id="IPR018247">
    <property type="entry name" value="EF_Hand_1_Ca_BS"/>
</dbReference>
<protein>
    <recommendedName>
        <fullName evidence="5">EF-hand domain-containing protein</fullName>
    </recommendedName>
</protein>
<sequence>MEKEGPPPEYSPSCSNNGGHPNDVYGDGVVTADIVQEHNPPPAYDDIFVRTVSPVRRERSCGEPYYRDDRNLWEKLHDWFEMSILQQIIWLLVLAFSLSYIAYGLKYSGSCSVKKYNKKGKMIDNNDITGLMQAEGGVLCATVLFVLMVRLLILRDNRRTQRKLKIDLEGQKKCGGYLFFIGMGLYIANFGLCIGGATNIMNLYTQETNTTVRCDSEFYDFYYHAKIGELVVLMPYAAYIIFSLVFMMSIQKQWFIRRKLRRWAKLLDADQDGVISQDDMMKTNEKLERLRKLVGARQMALSASKQKKWWDDNVFKRGPGKDIHVEEYVTFMEGTLGTGPPHDRANKIRPVVKKWFDFFTTEEYMKKKLILGEEDFVKFWTILDKGDDESHYKRMYIKHFPSPLSMGDIMEDFVAFLSHPDFFDEYSNRVFNVVKHRPEGTCCKL</sequence>
<feature type="transmembrane region" description="Helical" evidence="2">
    <location>
        <begin position="230"/>
        <end position="250"/>
    </location>
</feature>
<dbReference type="AlphaFoldDB" id="A0A8W8J4G4"/>
<evidence type="ECO:0000313" key="4">
    <source>
        <dbReference type="Proteomes" id="UP000005408"/>
    </source>
</evidence>
<feature type="transmembrane region" description="Helical" evidence="2">
    <location>
        <begin position="174"/>
        <end position="197"/>
    </location>
</feature>
<dbReference type="EnsemblMetazoa" id="G16717.1">
    <property type="protein sequence ID" value="G16717.1:cds"/>
    <property type="gene ID" value="G16717"/>
</dbReference>
<dbReference type="InterPro" id="IPR011992">
    <property type="entry name" value="EF-hand-dom_pair"/>
</dbReference>
<reference evidence="3" key="1">
    <citation type="submission" date="2022-08" db="UniProtKB">
        <authorList>
            <consortium name="EnsemblMetazoa"/>
        </authorList>
    </citation>
    <scope>IDENTIFICATION</scope>
    <source>
        <strain evidence="3">05x7-T-G4-1.051#20</strain>
    </source>
</reference>
<evidence type="ECO:0000256" key="1">
    <source>
        <dbReference type="ARBA" id="ARBA00022837"/>
    </source>
</evidence>
<dbReference type="EnsemblMetazoa" id="G16717.4">
    <property type="protein sequence ID" value="G16717.4:cds"/>
    <property type="gene ID" value="G16717"/>
</dbReference>
<name>A0A8W8J4G4_MAGGI</name>
<evidence type="ECO:0000313" key="3">
    <source>
        <dbReference type="EnsemblMetazoa" id="G16717.4:cds"/>
    </source>
</evidence>
<proteinExistence type="predicted"/>
<dbReference type="PROSITE" id="PS00018">
    <property type="entry name" value="EF_HAND_1"/>
    <property type="match status" value="1"/>
</dbReference>
<keyword evidence="1" id="KW-0106">Calcium</keyword>
<evidence type="ECO:0008006" key="5">
    <source>
        <dbReference type="Google" id="ProtNLM"/>
    </source>
</evidence>
<dbReference type="Proteomes" id="UP000005408">
    <property type="component" value="Unassembled WGS sequence"/>
</dbReference>